<evidence type="ECO:0000256" key="2">
    <source>
        <dbReference type="ARBA" id="ARBA00004667"/>
    </source>
</evidence>
<dbReference type="HAMAP" id="MF_00125">
    <property type="entry name" value="HisZ"/>
    <property type="match status" value="1"/>
</dbReference>
<evidence type="ECO:0000313" key="11">
    <source>
        <dbReference type="EMBL" id="ELA08358.1"/>
    </source>
</evidence>
<comment type="miscellaneous">
    <text evidence="8">This function is generally fulfilled by the C-terminal part of HisG, which is missing in some bacteria such as this one.</text>
</comment>
<evidence type="ECO:0000256" key="9">
    <source>
        <dbReference type="PIRSR" id="PIRSR001549-1"/>
    </source>
</evidence>
<name>L2F7C0_9GAMM</name>
<dbReference type="PATRIC" id="fig|1230338.3.peg.1565"/>
<dbReference type="GO" id="GO:0006427">
    <property type="term" value="P:histidyl-tRNA aminoacylation"/>
    <property type="evidence" value="ECO:0007669"/>
    <property type="project" value="TreeGrafter"/>
</dbReference>
<dbReference type="InterPro" id="IPR045864">
    <property type="entry name" value="aa-tRNA-synth_II/BPL/LPL"/>
</dbReference>
<proteinExistence type="inferred from homology"/>
<sequence>MYHQASLSQCQGKTVNTATNQLINQQNPDFQHQNANAWLMPDGVEDLLSHQALKQENLRHDLLTILTAYGYELVSPPLIEFTESLLGHATEDLKRQTFKIIDQLTGRSMGVRADITPQIARIDANLQNRKLPIQSTVARYCYAGHVVYTLPKGLFGSRMPLQLGAEIFGANGLSADLEILKLLLALLDHNQLTKRCHLDIGHVAIFQTLSQLADLPLYTKEQLIDLYNNKALPELEDFCQKLAKTSPYAQDFYVLGEFSNDLAKLEEKLSTTAKSHPVIRQALDELSVLIAHLQNCNIGISVDISSLKGYHYHTGMVFNVYVANEPLPIVRGGRYVNPFAKNLRQATGFSCDLTRWQQYIDNPKKMLTVVPFLADTDLSDALLKQREQAIDALRQQGQAVIVALSEQDNTTLATHTLVYADGKWQQKAL</sequence>
<evidence type="ECO:0000256" key="5">
    <source>
        <dbReference type="ARBA" id="ARBA00020397"/>
    </source>
</evidence>
<keyword evidence="8" id="KW-0028">Amino-acid biosynthesis</keyword>
<dbReference type="Pfam" id="PF13393">
    <property type="entry name" value="tRNA-synt_His"/>
    <property type="match status" value="1"/>
</dbReference>
<dbReference type="PANTHER" id="PTHR43707">
    <property type="entry name" value="HISTIDYL-TRNA SYNTHETASE"/>
    <property type="match status" value="1"/>
</dbReference>
<gene>
    <name evidence="8" type="primary">hisZ</name>
    <name evidence="11" type="ORF">MOMA_07351</name>
</gene>
<dbReference type="InterPro" id="IPR004517">
    <property type="entry name" value="HisZ"/>
</dbReference>
<dbReference type="NCBIfam" id="NF009086">
    <property type="entry name" value="PRK12421.1"/>
    <property type="match status" value="1"/>
</dbReference>
<dbReference type="GO" id="GO:0000105">
    <property type="term" value="P:L-histidine biosynthetic process"/>
    <property type="evidence" value="ECO:0007669"/>
    <property type="project" value="UniProtKB-UniRule"/>
</dbReference>
<feature type="binding site" evidence="9">
    <location>
        <position position="162"/>
    </location>
    <ligand>
        <name>L-histidine</name>
        <dbReference type="ChEBI" id="CHEBI:57595"/>
    </ligand>
</feature>
<feature type="domain" description="Class II Histidinyl-tRNA synthetase (HisRS)-like catalytic core" evidence="10">
    <location>
        <begin position="43"/>
        <end position="354"/>
    </location>
</feature>
<dbReference type="PANTHER" id="PTHR43707:SF1">
    <property type="entry name" value="HISTIDINE--TRNA LIGASE, MITOCHONDRIAL-RELATED"/>
    <property type="match status" value="1"/>
</dbReference>
<dbReference type="GO" id="GO:0005737">
    <property type="term" value="C:cytoplasm"/>
    <property type="evidence" value="ECO:0007669"/>
    <property type="project" value="UniProtKB-SubCell"/>
</dbReference>
<dbReference type="UniPathway" id="UPA00031">
    <property type="reaction ID" value="UER00006"/>
</dbReference>
<evidence type="ECO:0000256" key="8">
    <source>
        <dbReference type="HAMAP-Rule" id="MF_00125"/>
    </source>
</evidence>
<evidence type="ECO:0000313" key="12">
    <source>
        <dbReference type="Proteomes" id="UP000023795"/>
    </source>
</evidence>
<dbReference type="PIRSF" id="PIRSF001549">
    <property type="entry name" value="His-tRNA_synth"/>
    <property type="match status" value="1"/>
</dbReference>
<keyword evidence="6 8" id="KW-0963">Cytoplasm</keyword>
<dbReference type="Gene3D" id="3.30.930.10">
    <property type="entry name" value="Bira Bifunctional Protein, Domain 2"/>
    <property type="match status" value="1"/>
</dbReference>
<feature type="binding site" evidence="9">
    <location>
        <begin position="114"/>
        <end position="116"/>
    </location>
    <ligand>
        <name>L-histidine</name>
        <dbReference type="ChEBI" id="CHEBI:57595"/>
    </ligand>
</feature>
<dbReference type="Proteomes" id="UP000023795">
    <property type="component" value="Unassembled WGS sequence"/>
</dbReference>
<comment type="similarity">
    <text evidence="3 8">Belongs to the class-II aminoacyl-tRNA synthetase family. HisZ subfamily.</text>
</comment>
<comment type="caution">
    <text evidence="11">The sequence shown here is derived from an EMBL/GenBank/DDBJ whole genome shotgun (WGS) entry which is preliminary data.</text>
</comment>
<dbReference type="GO" id="GO:0016757">
    <property type="term" value="F:glycosyltransferase activity"/>
    <property type="evidence" value="ECO:0007669"/>
    <property type="project" value="UniProtKB-KW"/>
</dbReference>
<keyword evidence="11" id="KW-0808">Transferase</keyword>
<dbReference type="InterPro" id="IPR041715">
    <property type="entry name" value="HisRS-like_core"/>
</dbReference>
<dbReference type="OrthoDB" id="9769617at2"/>
<evidence type="ECO:0000259" key="10">
    <source>
        <dbReference type="Pfam" id="PF13393"/>
    </source>
</evidence>
<dbReference type="eggNOG" id="COG3705">
    <property type="taxonomic scope" value="Bacteria"/>
</dbReference>
<evidence type="ECO:0000256" key="3">
    <source>
        <dbReference type="ARBA" id="ARBA00005539"/>
    </source>
</evidence>
<dbReference type="GO" id="GO:0004821">
    <property type="term" value="F:histidine-tRNA ligase activity"/>
    <property type="evidence" value="ECO:0007669"/>
    <property type="project" value="TreeGrafter"/>
</dbReference>
<comment type="function">
    <text evidence="7 8">Required for the first step of histidine biosynthesis. May allow the feedback regulation of ATP phosphoribosyltransferase activity by histidine.</text>
</comment>
<organism evidence="11 12">
    <name type="scientific">Moraxella macacae 0408225</name>
    <dbReference type="NCBI Taxonomy" id="1230338"/>
    <lineage>
        <taxon>Bacteria</taxon>
        <taxon>Pseudomonadati</taxon>
        <taxon>Pseudomonadota</taxon>
        <taxon>Gammaproteobacteria</taxon>
        <taxon>Moraxellales</taxon>
        <taxon>Moraxellaceae</taxon>
        <taxon>Moraxella</taxon>
    </lineage>
</organism>
<dbReference type="EMBL" id="ANIN01000002">
    <property type="protein sequence ID" value="ELA08358.1"/>
    <property type="molecule type" value="Genomic_DNA"/>
</dbReference>
<dbReference type="STRING" id="1230338.MOMA_07351"/>
<protein>
    <recommendedName>
        <fullName evidence="5 8">ATP phosphoribosyltransferase regulatory subunit</fullName>
    </recommendedName>
</protein>
<evidence type="ECO:0000256" key="4">
    <source>
        <dbReference type="ARBA" id="ARBA00011496"/>
    </source>
</evidence>
<feature type="binding site" evidence="9">
    <location>
        <position position="166"/>
    </location>
    <ligand>
        <name>L-histidine</name>
        <dbReference type="ChEBI" id="CHEBI:57595"/>
    </ligand>
</feature>
<dbReference type="InterPro" id="IPR004516">
    <property type="entry name" value="HisRS/HisZ"/>
</dbReference>
<comment type="subunit">
    <text evidence="4 8">Heteromultimer composed of HisG and HisZ subunits.</text>
</comment>
<dbReference type="AlphaFoldDB" id="L2F7C0"/>
<evidence type="ECO:0000256" key="7">
    <source>
        <dbReference type="ARBA" id="ARBA00025246"/>
    </source>
</evidence>
<keyword evidence="8" id="KW-0368">Histidine biosynthesis</keyword>
<comment type="pathway">
    <text evidence="2 8">Amino-acid biosynthesis; L-histidine biosynthesis; L-histidine from 5-phospho-alpha-D-ribose 1-diphosphate: step 1/9.</text>
</comment>
<evidence type="ECO:0000256" key="1">
    <source>
        <dbReference type="ARBA" id="ARBA00004496"/>
    </source>
</evidence>
<reference evidence="11 12" key="1">
    <citation type="journal article" date="2013" name="Genome Announc.">
        <title>Genome Sequence of Moraxella macacae 0408225, a Novel Bacterial Species Isolated from a Cynomolgus Macaque with Epistaxis.</title>
        <authorList>
            <person name="Ladner J.T."/>
            <person name="Whitehouse C.A."/>
            <person name="Koroleva G.I."/>
            <person name="Palacios G.F."/>
        </authorList>
    </citation>
    <scope>NUCLEOTIDE SEQUENCE [LARGE SCALE GENOMIC DNA]</scope>
    <source>
        <strain evidence="11 12">0408225</strain>
    </source>
</reference>
<dbReference type="SUPFAM" id="SSF55681">
    <property type="entry name" value="Class II aaRS and biotin synthetases"/>
    <property type="match status" value="1"/>
</dbReference>
<comment type="subcellular location">
    <subcellularLocation>
        <location evidence="1 8">Cytoplasm</location>
    </subcellularLocation>
</comment>
<accession>L2F7C0</accession>
<keyword evidence="11" id="KW-0328">Glycosyltransferase</keyword>
<evidence type="ECO:0000256" key="6">
    <source>
        <dbReference type="ARBA" id="ARBA00022490"/>
    </source>
</evidence>
<keyword evidence="12" id="KW-1185">Reference proteome</keyword>